<evidence type="ECO:0000256" key="16">
    <source>
        <dbReference type="SAM" id="Phobius"/>
    </source>
</evidence>
<sequence length="1786" mass="198640">MAGSSTNVRSKVKGEDKSRRTTPPREDATNLHQLEAQHGILGIVLLLFCGTVSSYLCTYLPEALTTADLNRHPTAFIAERAWDNLQVLNDFGPKPTGSQANELGAADYIRRELEKVKATAHAAQLVETSHQTISGAYPIAFLGNPLTSVYRNAQNLVVRLAGQENDNGALMLNCHYDTVASSPGASDDGGSCAVMLEILRVLSRAPERNRHAIVFLFNGAEETPLQAAHGFVSQHRWTREVRAFLNLESAGSGGKEQLFQAGPQHPWLIEAYGRAVRHPAAQTISEEIFQSGLIPSDTDFRIFRDFGNVPGMDFAHTINGYRYHTRYDTIDYLTLPVLQRTGDNILALTRELANGDELSRAASDSNLAEGYSVFFDVLGLFFVHYSVGTGRIINVTLAVLSLLLPLMELFRTVRRVGERNIMKQTLVGLLGTVCGTAASFAVVLTIANRLDAAGRAMSWFSTPYLILGLYGCPVILVHCFAHRLFNHWFSDKKSALNLTQTVRSRLVGVNLFWTLLIIPLTLANIRSAYIFAVIQLLSLLSTILTSVLGYQHQPRRWLALHLAFQIPTLLWATKFYHLLLKLFIPITGRMGAGTNPEYLVALLVACGGLLCISYLVPLVGLLKQTSELTARLTVFALIAFLLGCCTQVGFPYRDESNGEPSVQRHYVTHTLQVAPSSSGTVVQNSGFLFREMDRNAVRVIRGVAKPSEAVPMRQMESCRTMLFCGVPFYSIWHQIRFDNYWIEGPPPALEKHTLPTFELVAMTQQTATARQYNFSITHRYQTCVQSALIIAPKSGVQLVAWSLMDTVPGTIEFNGERAHFVLITYGLADDAPWTVSFDFKYDPKTLSQAGEEKLFDVSWVNTYWEYANKHTDDFRKLIEQFPDWAHVIPSVAVLLPSASMSVRKMKSKESNYDPNIHRLPWYGGLLLLALVAFCGTGSYLSFFYLPPALTKADLDRHPFAFNGARAWDSLTRLDALGPKTTGSRANEEQAVQVLEHEFTLINASRHPAQEVQYEKQIVSGQYGINFFGSPMTSVYRRVQNLIVKLAGVEDQHALMLNCHFDSVASSPGASDDCGSCAVMLEILRVLSRAPERNRHAIVFLFNGAEETPLQASHGFITGHRWAQNVRAFLNLESAGSGGKELLFQSGPQHPWLIEAYARAVRHPFGQAIGEEIFQSGLIPSDTDFRIFRDFGHVPGLDFAHIFNGYRYHTRFDSVQYLSPAVLQRTGDNMLSLVRLLANGNQLARTSEQSEGSMVFFDFLGLFFVSYTAIEGTVLNVVISIAGLLVGCWSVLAIVGWRHWRSMALEILHGFVATLVGAGAAIGLNLVTAFALDHAVDRSMSWYSSCWLVIGLYCVPAMMVLFIVHREFHRLFSKAKTVLSLTLTVQARITGVSLFWSLITIAATAFGLRSAYVIAILLTLSLLSTLLITVLKLQSFPSGYWLIIYLIVHTGALLWTTQFYHIFTNIFIPITGRSGANDNPEFIIGTVAAACTIFSTAFLIPLVNLLRKPYLTISTLFALFLIALTLATGSPFGFPYTAPGHSPADAPKVQRILVQHTVRQFFHPNDTQQVRSEDAGFLFRLWDRHNERTVRDVLEAQYGKAVERNALNPTQLPECKKEVFCALPGSAIRFSSLWSPQPNRPHTPEMVQLSLDGWEKVRQTATGSRVTLTFRLHGSFQSSLLVRPKRKVTLIDWDLTPEVPAQLATGGHKAYFILITHGLAGDPVTFSLELETARKSDSVEPLVDISVTSNFWEYQQHFTDDFSRFVASFPSWAHVVPSVTVVNVYSF</sequence>
<feature type="transmembrane region" description="Helical" evidence="16">
    <location>
        <begin position="1275"/>
        <end position="1294"/>
    </location>
</feature>
<dbReference type="InterPro" id="IPR045175">
    <property type="entry name" value="M28_fam"/>
</dbReference>
<dbReference type="Gene3D" id="3.40.630.10">
    <property type="entry name" value="Zn peptidases"/>
    <property type="match status" value="2"/>
</dbReference>
<evidence type="ECO:0000256" key="6">
    <source>
        <dbReference type="ARBA" id="ARBA00022723"/>
    </source>
</evidence>
<feature type="transmembrane region" description="Helical" evidence="16">
    <location>
        <begin position="529"/>
        <end position="550"/>
    </location>
</feature>
<dbReference type="Pfam" id="PF22249">
    <property type="entry name" value="ERMP1-TM"/>
    <property type="match status" value="2"/>
</dbReference>
<feature type="transmembrane region" description="Helical" evidence="16">
    <location>
        <begin position="1384"/>
        <end position="1405"/>
    </location>
</feature>
<name>A0A182W0J6_9DIPT</name>
<feature type="transmembrane region" description="Helical" evidence="16">
    <location>
        <begin position="1341"/>
        <end position="1363"/>
    </location>
</feature>
<keyword evidence="11" id="KW-0482">Metalloprotease</keyword>
<keyword evidence="13" id="KW-0325">Glycoprotein</keyword>
<evidence type="ECO:0000256" key="1">
    <source>
        <dbReference type="ARBA" id="ARBA00001947"/>
    </source>
</evidence>
<feature type="domain" description="Endoplasmic reticulum metallopeptidase 1-like C-terminal" evidence="18">
    <location>
        <begin position="660"/>
        <end position="893"/>
    </location>
</feature>
<proteinExistence type="inferred from homology"/>
<keyword evidence="5 16" id="KW-0812">Transmembrane</keyword>
<feature type="transmembrane region" description="Helical" evidence="16">
    <location>
        <begin position="1251"/>
        <end position="1269"/>
    </location>
</feature>
<feature type="transmembrane region" description="Helical" evidence="16">
    <location>
        <begin position="557"/>
        <end position="578"/>
    </location>
</feature>
<feature type="transmembrane region" description="Helical" evidence="16">
    <location>
        <begin position="921"/>
        <end position="945"/>
    </location>
</feature>
<protein>
    <recommendedName>
        <fullName evidence="14">FXNA-like protease</fullName>
    </recommendedName>
</protein>
<evidence type="ECO:0000256" key="3">
    <source>
        <dbReference type="ARBA" id="ARBA00010918"/>
    </source>
</evidence>
<dbReference type="PANTHER" id="PTHR12147">
    <property type="entry name" value="METALLOPEPTIDASE M28 FAMILY MEMBER"/>
    <property type="match status" value="1"/>
</dbReference>
<dbReference type="InterPro" id="IPR007484">
    <property type="entry name" value="Peptidase_M28"/>
</dbReference>
<dbReference type="GO" id="GO:0005789">
    <property type="term" value="C:endoplasmic reticulum membrane"/>
    <property type="evidence" value="ECO:0007669"/>
    <property type="project" value="UniProtKB-SubCell"/>
</dbReference>
<dbReference type="Proteomes" id="UP000075920">
    <property type="component" value="Unassembled WGS sequence"/>
</dbReference>
<feature type="domain" description="Endoplasmic reticulum metallopeptidase 1-like C-terminal" evidence="18">
    <location>
        <begin position="1546"/>
        <end position="1784"/>
    </location>
</feature>
<keyword evidence="6" id="KW-0479">Metal-binding</keyword>
<dbReference type="InterPro" id="IPR053973">
    <property type="entry name" value="ERMP1-like_C"/>
</dbReference>
<dbReference type="FunFam" id="3.40.630.10:FF:000008">
    <property type="entry name" value="Endoplasmic reticulum metallopeptidase 1"/>
    <property type="match status" value="2"/>
</dbReference>
<feature type="transmembrane region" description="Helical" evidence="16">
    <location>
        <begin position="1439"/>
        <end position="1461"/>
    </location>
</feature>
<dbReference type="PANTHER" id="PTHR12147:SF22">
    <property type="entry name" value="ENDOPLASMIC RETICULUM METALLOPEPTIDASE 1"/>
    <property type="match status" value="1"/>
</dbReference>
<dbReference type="SUPFAM" id="SSF53187">
    <property type="entry name" value="Zn-dependent exopeptidases"/>
    <property type="match status" value="2"/>
</dbReference>
<feature type="transmembrane region" description="Helical" evidence="16">
    <location>
        <begin position="598"/>
        <end position="622"/>
    </location>
</feature>
<reference evidence="21" key="1">
    <citation type="submission" date="2013-03" db="EMBL/GenBank/DDBJ databases">
        <title>The Genome Sequence of Anopheles minimus MINIMUS1.</title>
        <authorList>
            <consortium name="The Broad Institute Genomics Platform"/>
            <person name="Neafsey D.E."/>
            <person name="Walton C."/>
            <person name="Walker B."/>
            <person name="Young S.K."/>
            <person name="Zeng Q."/>
            <person name="Gargeya S."/>
            <person name="Fitzgerald M."/>
            <person name="Haas B."/>
            <person name="Abouelleil A."/>
            <person name="Allen A.W."/>
            <person name="Alvarado L."/>
            <person name="Arachchi H.M."/>
            <person name="Berlin A.M."/>
            <person name="Chapman S.B."/>
            <person name="Gainer-Dewar J."/>
            <person name="Goldberg J."/>
            <person name="Griggs A."/>
            <person name="Gujja S."/>
            <person name="Hansen M."/>
            <person name="Howarth C."/>
            <person name="Imamovic A."/>
            <person name="Ireland A."/>
            <person name="Larimer J."/>
            <person name="McCowan C."/>
            <person name="Murphy C."/>
            <person name="Pearson M."/>
            <person name="Poon T.W."/>
            <person name="Priest M."/>
            <person name="Roberts A."/>
            <person name="Saif S."/>
            <person name="Shea T."/>
            <person name="Sisk P."/>
            <person name="Sykes S."/>
            <person name="Wortman J."/>
            <person name="Nusbaum C."/>
            <person name="Birren B."/>
        </authorList>
    </citation>
    <scope>NUCLEOTIDE SEQUENCE [LARGE SCALE GENOMIC DNA]</scope>
    <source>
        <strain evidence="21">MINIMUS1</strain>
    </source>
</reference>
<feature type="region of interest" description="Disordered" evidence="15">
    <location>
        <begin position="1"/>
        <end position="28"/>
    </location>
</feature>
<dbReference type="CDD" id="cd03875">
    <property type="entry name" value="M28_Fxna_like"/>
    <property type="match status" value="2"/>
</dbReference>
<evidence type="ECO:0000256" key="8">
    <source>
        <dbReference type="ARBA" id="ARBA00022824"/>
    </source>
</evidence>
<dbReference type="InterPro" id="IPR048024">
    <property type="entry name" value="Fxna-like_M28_dom"/>
</dbReference>
<feature type="domain" description="Peptidase M28" evidence="17">
    <location>
        <begin position="1040"/>
        <end position="1232"/>
    </location>
</feature>
<dbReference type="VEuPathDB" id="VectorBase:AMIN003855"/>
<feature type="transmembrane region" description="Helical" evidence="16">
    <location>
        <begin position="1411"/>
        <end position="1432"/>
    </location>
</feature>
<evidence type="ECO:0000256" key="11">
    <source>
        <dbReference type="ARBA" id="ARBA00023049"/>
    </source>
</evidence>
<feature type="transmembrane region" description="Helical" evidence="16">
    <location>
        <begin position="425"/>
        <end position="444"/>
    </location>
</feature>
<evidence type="ECO:0000256" key="10">
    <source>
        <dbReference type="ARBA" id="ARBA00022989"/>
    </source>
</evidence>
<feature type="transmembrane region" description="Helical" evidence="16">
    <location>
        <begin position="1509"/>
        <end position="1533"/>
    </location>
</feature>
<evidence type="ECO:0000256" key="2">
    <source>
        <dbReference type="ARBA" id="ARBA00004477"/>
    </source>
</evidence>
<evidence type="ECO:0000256" key="12">
    <source>
        <dbReference type="ARBA" id="ARBA00023136"/>
    </source>
</evidence>
<evidence type="ECO:0000259" key="18">
    <source>
        <dbReference type="Pfam" id="PF22248"/>
    </source>
</evidence>
<dbReference type="EnsemblMetazoa" id="AMIN003855-RA">
    <property type="protein sequence ID" value="AMIN003855-PA"/>
    <property type="gene ID" value="AMIN003855"/>
</dbReference>
<keyword evidence="10 16" id="KW-1133">Transmembrane helix</keyword>
<keyword evidence="12 16" id="KW-0472">Membrane</keyword>
<dbReference type="GO" id="GO:0006508">
    <property type="term" value="P:proteolysis"/>
    <property type="evidence" value="ECO:0007669"/>
    <property type="project" value="UniProtKB-KW"/>
</dbReference>
<feature type="transmembrane region" description="Helical" evidence="16">
    <location>
        <begin position="1306"/>
        <end position="1329"/>
    </location>
</feature>
<comment type="cofactor">
    <cofactor evidence="1">
        <name>Zn(2+)</name>
        <dbReference type="ChEBI" id="CHEBI:29105"/>
    </cofactor>
</comment>
<evidence type="ECO:0000256" key="5">
    <source>
        <dbReference type="ARBA" id="ARBA00022692"/>
    </source>
</evidence>
<keyword evidence="7" id="KW-0378">Hydrolase</keyword>
<feature type="transmembrane region" description="Helical" evidence="16">
    <location>
        <begin position="1481"/>
        <end position="1502"/>
    </location>
</feature>
<keyword evidence="21" id="KW-1185">Reference proteome</keyword>
<dbReference type="Pfam" id="PF04389">
    <property type="entry name" value="Peptidase_M28"/>
    <property type="match status" value="2"/>
</dbReference>
<evidence type="ECO:0000313" key="21">
    <source>
        <dbReference type="Proteomes" id="UP000075920"/>
    </source>
</evidence>
<keyword evidence="8" id="KW-0256">Endoplasmic reticulum</keyword>
<accession>A0A182W0J6</accession>
<feature type="transmembrane region" description="Helical" evidence="16">
    <location>
        <begin position="634"/>
        <end position="652"/>
    </location>
</feature>
<comment type="subcellular location">
    <subcellularLocation>
        <location evidence="2">Endoplasmic reticulum membrane</location>
        <topology evidence="2">Multi-pass membrane protein</topology>
    </subcellularLocation>
</comment>
<keyword evidence="9" id="KW-0862">Zinc</keyword>
<dbReference type="GO" id="GO:0008235">
    <property type="term" value="F:metalloexopeptidase activity"/>
    <property type="evidence" value="ECO:0007669"/>
    <property type="project" value="InterPro"/>
</dbReference>
<feature type="domain" description="Peptidase M28" evidence="17">
    <location>
        <begin position="155"/>
        <end position="348"/>
    </location>
</feature>
<dbReference type="STRING" id="112268.A0A182W0J6"/>
<organism evidence="20 21">
    <name type="scientific">Anopheles minimus</name>
    <dbReference type="NCBI Taxonomy" id="112268"/>
    <lineage>
        <taxon>Eukaryota</taxon>
        <taxon>Metazoa</taxon>
        <taxon>Ecdysozoa</taxon>
        <taxon>Arthropoda</taxon>
        <taxon>Hexapoda</taxon>
        <taxon>Insecta</taxon>
        <taxon>Pterygota</taxon>
        <taxon>Neoptera</taxon>
        <taxon>Endopterygota</taxon>
        <taxon>Diptera</taxon>
        <taxon>Nematocera</taxon>
        <taxon>Culicoidea</taxon>
        <taxon>Culicidae</taxon>
        <taxon>Anophelinae</taxon>
        <taxon>Anopheles</taxon>
    </lineage>
</organism>
<feature type="domain" description="Endoplasmic reticulum metallopeptidase 1/1-A TM" evidence="19">
    <location>
        <begin position="1333"/>
        <end position="1525"/>
    </location>
</feature>
<feature type="domain" description="Endoplasmic reticulum metallopeptidase 1/1-A TM" evidence="19">
    <location>
        <begin position="422"/>
        <end position="644"/>
    </location>
</feature>
<feature type="compositionally biased region" description="Basic and acidic residues" evidence="15">
    <location>
        <begin position="12"/>
        <end position="28"/>
    </location>
</feature>
<dbReference type="InterPro" id="IPR053974">
    <property type="entry name" value="ERMP1_1-A_TM"/>
</dbReference>
<evidence type="ECO:0000256" key="15">
    <source>
        <dbReference type="SAM" id="MobiDB-lite"/>
    </source>
</evidence>
<evidence type="ECO:0000313" key="20">
    <source>
        <dbReference type="EnsemblMetazoa" id="AMIN003855-PA"/>
    </source>
</evidence>
<evidence type="ECO:0000256" key="4">
    <source>
        <dbReference type="ARBA" id="ARBA00022670"/>
    </source>
</evidence>
<keyword evidence="4" id="KW-0645">Protease</keyword>
<feature type="transmembrane region" description="Helical" evidence="16">
    <location>
        <begin position="506"/>
        <end position="523"/>
    </location>
</feature>
<evidence type="ECO:0000259" key="19">
    <source>
        <dbReference type="Pfam" id="PF22249"/>
    </source>
</evidence>
<feature type="transmembrane region" description="Helical" evidence="16">
    <location>
        <begin position="464"/>
        <end position="485"/>
    </location>
</feature>
<evidence type="ECO:0000259" key="17">
    <source>
        <dbReference type="Pfam" id="PF04389"/>
    </source>
</evidence>
<comment type="similarity">
    <text evidence="3">Belongs to the peptidase M28 family.</text>
</comment>
<evidence type="ECO:0000256" key="9">
    <source>
        <dbReference type="ARBA" id="ARBA00022833"/>
    </source>
</evidence>
<reference evidence="20" key="2">
    <citation type="submission" date="2020-05" db="UniProtKB">
        <authorList>
            <consortium name="EnsemblMetazoa"/>
        </authorList>
    </citation>
    <scope>IDENTIFICATION</scope>
    <source>
        <strain evidence="20">MINIMUS1</strain>
    </source>
</reference>
<dbReference type="Pfam" id="PF22248">
    <property type="entry name" value="ERMP1_C"/>
    <property type="match status" value="2"/>
</dbReference>
<evidence type="ECO:0000256" key="13">
    <source>
        <dbReference type="ARBA" id="ARBA00023180"/>
    </source>
</evidence>
<dbReference type="GO" id="GO:0046872">
    <property type="term" value="F:metal ion binding"/>
    <property type="evidence" value="ECO:0007669"/>
    <property type="project" value="UniProtKB-KW"/>
</dbReference>
<evidence type="ECO:0000256" key="14">
    <source>
        <dbReference type="ARBA" id="ARBA00078796"/>
    </source>
</evidence>
<feature type="transmembrane region" description="Helical" evidence="16">
    <location>
        <begin position="392"/>
        <end position="413"/>
    </location>
</feature>
<evidence type="ECO:0000256" key="7">
    <source>
        <dbReference type="ARBA" id="ARBA00022801"/>
    </source>
</evidence>